<dbReference type="EMBL" id="JACHCA010000003">
    <property type="protein sequence ID" value="MBB6127405.1"/>
    <property type="molecule type" value="Genomic_DNA"/>
</dbReference>
<proteinExistence type="predicted"/>
<sequence length="159" mass="17919">MEEIQTLKFFWLKYEISAIQALINNSPGIDSFVFSYFFAATDDDSKPLQLISYAHMSPPNQYSSYYDTLEDYNNNALELSGPLIMSNNVISLADMLLLINTPDPDGDKPDYLVFIPNVNDTRHIYYDVNRYKRSGTGDVHQPDPSAPINTNPSPPATIS</sequence>
<evidence type="ECO:0000313" key="2">
    <source>
        <dbReference type="EMBL" id="MBB6127405.1"/>
    </source>
</evidence>
<protein>
    <submittedName>
        <fullName evidence="2">Uncharacterized protein</fullName>
    </submittedName>
</protein>
<evidence type="ECO:0000256" key="1">
    <source>
        <dbReference type="SAM" id="MobiDB-lite"/>
    </source>
</evidence>
<dbReference type="AlphaFoldDB" id="A0A841JG15"/>
<name>A0A841JG15_9SPHI</name>
<evidence type="ECO:0000313" key="3">
    <source>
        <dbReference type="Proteomes" id="UP000548326"/>
    </source>
</evidence>
<dbReference type="Proteomes" id="UP000548326">
    <property type="component" value="Unassembled WGS sequence"/>
</dbReference>
<feature type="region of interest" description="Disordered" evidence="1">
    <location>
        <begin position="133"/>
        <end position="159"/>
    </location>
</feature>
<gene>
    <name evidence="2" type="ORF">HDF22_001511</name>
</gene>
<organism evidence="2 3">
    <name type="scientific">Mucilaginibacter lappiensis</name>
    <dbReference type="NCBI Taxonomy" id="354630"/>
    <lineage>
        <taxon>Bacteria</taxon>
        <taxon>Pseudomonadati</taxon>
        <taxon>Bacteroidota</taxon>
        <taxon>Sphingobacteriia</taxon>
        <taxon>Sphingobacteriales</taxon>
        <taxon>Sphingobacteriaceae</taxon>
        <taxon>Mucilaginibacter</taxon>
    </lineage>
</organism>
<reference evidence="2 3" key="1">
    <citation type="submission" date="2020-08" db="EMBL/GenBank/DDBJ databases">
        <title>Genomic Encyclopedia of Type Strains, Phase IV (KMG-V): Genome sequencing to study the core and pangenomes of soil and plant-associated prokaryotes.</title>
        <authorList>
            <person name="Whitman W."/>
        </authorList>
    </citation>
    <scope>NUCLEOTIDE SEQUENCE [LARGE SCALE GENOMIC DNA]</scope>
    <source>
        <strain evidence="2 3">MP601</strain>
    </source>
</reference>
<comment type="caution">
    <text evidence="2">The sequence shown here is derived from an EMBL/GenBank/DDBJ whole genome shotgun (WGS) entry which is preliminary data.</text>
</comment>
<accession>A0A841JG15</accession>
<dbReference type="RefSeq" id="WP_183586638.1">
    <property type="nucleotide sequence ID" value="NZ_JACHCA010000003.1"/>
</dbReference>